<accession>A0A9W8S575</accession>
<keyword evidence="2" id="KW-1185">Reference proteome</keyword>
<comment type="caution">
    <text evidence="1">The sequence shown here is derived from an EMBL/GenBank/DDBJ whole genome shotgun (WGS) entry which is preliminary data.</text>
</comment>
<gene>
    <name evidence="1" type="ORF">NW762_005727</name>
</gene>
<dbReference type="EMBL" id="JAOQAZ010000008">
    <property type="protein sequence ID" value="KAJ4264525.1"/>
    <property type="molecule type" value="Genomic_DNA"/>
</dbReference>
<evidence type="ECO:0000313" key="1">
    <source>
        <dbReference type="EMBL" id="KAJ4264525.1"/>
    </source>
</evidence>
<reference evidence="1" key="1">
    <citation type="submission" date="2022-09" db="EMBL/GenBank/DDBJ databases">
        <title>Fusarium specimens isolated from Avocado Roots.</title>
        <authorList>
            <person name="Stajich J."/>
            <person name="Roper C."/>
            <person name="Heimlech-Rivalta G."/>
        </authorList>
    </citation>
    <scope>NUCLEOTIDE SEQUENCE</scope>
    <source>
        <strain evidence="1">CF00136</strain>
    </source>
</reference>
<evidence type="ECO:0000313" key="2">
    <source>
        <dbReference type="Proteomes" id="UP001152049"/>
    </source>
</evidence>
<dbReference type="Proteomes" id="UP001152049">
    <property type="component" value="Unassembled WGS sequence"/>
</dbReference>
<dbReference type="AlphaFoldDB" id="A0A9W8S575"/>
<name>A0A9W8S575_9HYPO</name>
<proteinExistence type="predicted"/>
<sequence>MSDPPLLQPGAPGKLSAAAVSFAKSRPEYFVSYLRRIWEKEGQEIMQQSRPLGILCRTKVLYENGVVHRLEKSWIPLPDLKFLCSRFLLPEESFNFVHLDPPLPEPEKGGSLGSYEFLKDLRCQTEPDAMFYIDLLIAIRAASPDMPASPRRVLDLYLLIDYHYLHVKRSGNKEETYQLASHIRGKFNSEKLVLHSTGWTAPGQAVRNGPMGMFSKQSLMPLPAGWNARPNEKQKLKLFYGQVLGIPDSENKWPWILYELELHRKSQRTKRPIQSRMGDIAQLYRSLQNVTHHEGDKKSVRSEFRNTPCIVLKSGHKNYMNWVCLDRCVWSPGVDLKDTYDVSRTYPDMKSFFVDFLAVPELTMKNVHTELLHLSDDELVQRTIGIFSALNELVLVGKNLMSSGEFIESQVFPVVTPKGELKRASGDTEFFIPDDPRLFKSCSSKVNMLALHPSQVKRLTPLFDWLDLKHRYLTKRVHETSTWPVAANYRQIEWDLPQKAGAIEARMFEVDGMVSESTLLTSPGPIAFSESASSDSKIIVPSTYPQLKLGDLHDRGVFGNEVNELIVHALPRQLMQWIMMDRYHDPPAEITDLGVSLMKSVLNAPPHLVNGRIEAEGIEQPVIRDFTSEGQNTTPDNSGTQSFTRIQEDTGVPDQNVGSTYNVTAEDFNAQGTEEIQPEPQSWCFYIYWTFSSNSNLTVDSGEGNPE</sequence>
<protein>
    <submittedName>
        <fullName evidence="1">Uncharacterized protein</fullName>
    </submittedName>
</protein>
<organism evidence="1 2">
    <name type="scientific">Fusarium torreyae</name>
    <dbReference type="NCBI Taxonomy" id="1237075"/>
    <lineage>
        <taxon>Eukaryota</taxon>
        <taxon>Fungi</taxon>
        <taxon>Dikarya</taxon>
        <taxon>Ascomycota</taxon>
        <taxon>Pezizomycotina</taxon>
        <taxon>Sordariomycetes</taxon>
        <taxon>Hypocreomycetidae</taxon>
        <taxon>Hypocreales</taxon>
        <taxon>Nectriaceae</taxon>
        <taxon>Fusarium</taxon>
    </lineage>
</organism>
<dbReference type="OrthoDB" id="5094793at2759"/>